<reference evidence="2" key="2">
    <citation type="submission" date="2015-01" db="EMBL/GenBank/DDBJ databases">
        <title>Evolutionary Origins and Diversification of the Mycorrhizal Mutualists.</title>
        <authorList>
            <consortium name="DOE Joint Genome Institute"/>
            <consortium name="Mycorrhizal Genomics Consortium"/>
            <person name="Kohler A."/>
            <person name="Kuo A."/>
            <person name="Nagy L.G."/>
            <person name="Floudas D."/>
            <person name="Copeland A."/>
            <person name="Barry K.W."/>
            <person name="Cichocki N."/>
            <person name="Veneault-Fourrey C."/>
            <person name="LaButti K."/>
            <person name="Lindquist E.A."/>
            <person name="Lipzen A."/>
            <person name="Lundell T."/>
            <person name="Morin E."/>
            <person name="Murat C."/>
            <person name="Riley R."/>
            <person name="Ohm R."/>
            <person name="Sun H."/>
            <person name="Tunlid A."/>
            <person name="Henrissat B."/>
            <person name="Grigoriev I.V."/>
            <person name="Hibbett D.S."/>
            <person name="Martin F."/>
        </authorList>
    </citation>
    <scope>NUCLEOTIDE SEQUENCE [LARGE SCALE GENOMIC DNA]</scope>
    <source>
        <strain evidence="2">Foug A</strain>
    </source>
</reference>
<name>A0A0C3EJY5_9AGAM</name>
<evidence type="ECO:0000313" key="2">
    <source>
        <dbReference type="Proteomes" id="UP000053989"/>
    </source>
</evidence>
<organism evidence="1 2">
    <name type="scientific">Scleroderma citrinum Foug A</name>
    <dbReference type="NCBI Taxonomy" id="1036808"/>
    <lineage>
        <taxon>Eukaryota</taxon>
        <taxon>Fungi</taxon>
        <taxon>Dikarya</taxon>
        <taxon>Basidiomycota</taxon>
        <taxon>Agaricomycotina</taxon>
        <taxon>Agaricomycetes</taxon>
        <taxon>Agaricomycetidae</taxon>
        <taxon>Boletales</taxon>
        <taxon>Sclerodermatineae</taxon>
        <taxon>Sclerodermataceae</taxon>
        <taxon>Scleroderma</taxon>
    </lineage>
</organism>
<proteinExistence type="predicted"/>
<accession>A0A0C3EJY5</accession>
<dbReference type="STRING" id="1036808.A0A0C3EJY5"/>
<sequence length="168" mass="19329">MVGILQKEQSIPHEVRRKYSRIESTYRGAHAAFPPSEREQVRVAFISNGHHTAEISRPTTQRTHIHYLLASSFLRSLRLFRALWFDRVTTKDGWVQTRSKSDEDTRSSTKQFSLRLTYATTFDGCQGVTLAKTTLDLRIDPFAHGQLYTALSRVRSSILPMTEKTLQM</sequence>
<dbReference type="EMBL" id="KN822010">
    <property type="protein sequence ID" value="KIM68216.1"/>
    <property type="molecule type" value="Genomic_DNA"/>
</dbReference>
<dbReference type="OrthoDB" id="2613383at2759"/>
<gene>
    <name evidence="1" type="ORF">SCLCIDRAFT_1012870</name>
</gene>
<reference evidence="1 2" key="1">
    <citation type="submission" date="2014-04" db="EMBL/GenBank/DDBJ databases">
        <authorList>
            <consortium name="DOE Joint Genome Institute"/>
            <person name="Kuo A."/>
            <person name="Kohler A."/>
            <person name="Nagy L.G."/>
            <person name="Floudas D."/>
            <person name="Copeland A."/>
            <person name="Barry K.W."/>
            <person name="Cichocki N."/>
            <person name="Veneault-Fourrey C."/>
            <person name="LaButti K."/>
            <person name="Lindquist E.A."/>
            <person name="Lipzen A."/>
            <person name="Lundell T."/>
            <person name="Morin E."/>
            <person name="Murat C."/>
            <person name="Sun H."/>
            <person name="Tunlid A."/>
            <person name="Henrissat B."/>
            <person name="Grigoriev I.V."/>
            <person name="Hibbett D.S."/>
            <person name="Martin F."/>
            <person name="Nordberg H.P."/>
            <person name="Cantor M.N."/>
            <person name="Hua S.X."/>
        </authorList>
    </citation>
    <scope>NUCLEOTIDE SEQUENCE [LARGE SCALE GENOMIC DNA]</scope>
    <source>
        <strain evidence="1 2">Foug A</strain>
    </source>
</reference>
<keyword evidence="2" id="KW-1185">Reference proteome</keyword>
<evidence type="ECO:0000313" key="1">
    <source>
        <dbReference type="EMBL" id="KIM68216.1"/>
    </source>
</evidence>
<dbReference type="InParanoid" id="A0A0C3EJY5"/>
<protein>
    <submittedName>
        <fullName evidence="1">Uncharacterized protein</fullName>
    </submittedName>
</protein>
<dbReference type="SUPFAM" id="SSF52540">
    <property type="entry name" value="P-loop containing nucleoside triphosphate hydrolases"/>
    <property type="match status" value="1"/>
</dbReference>
<dbReference type="Proteomes" id="UP000053989">
    <property type="component" value="Unassembled WGS sequence"/>
</dbReference>
<dbReference type="InterPro" id="IPR027417">
    <property type="entry name" value="P-loop_NTPase"/>
</dbReference>
<dbReference type="AlphaFoldDB" id="A0A0C3EJY5"/>
<dbReference type="HOGENOM" id="CLU_1587483_0_0_1"/>